<dbReference type="SUPFAM" id="SSF89124">
    <property type="entry name" value="Nop domain"/>
    <property type="match status" value="1"/>
</dbReference>
<feature type="domain" description="Nop" evidence="13">
    <location>
        <begin position="241"/>
        <end position="359"/>
    </location>
</feature>
<dbReference type="GO" id="GO:0000244">
    <property type="term" value="P:spliceosomal tri-snRNP complex assembly"/>
    <property type="evidence" value="ECO:0007669"/>
    <property type="project" value="InterPro"/>
</dbReference>
<feature type="region of interest" description="Disordered" evidence="12">
    <location>
        <begin position="360"/>
        <end position="387"/>
    </location>
</feature>
<dbReference type="GO" id="GO:0005687">
    <property type="term" value="C:U4 snRNP"/>
    <property type="evidence" value="ECO:0007669"/>
    <property type="project" value="TreeGrafter"/>
</dbReference>
<evidence type="ECO:0000256" key="10">
    <source>
        <dbReference type="ARBA" id="ARBA00030766"/>
    </source>
</evidence>
<dbReference type="Gene3D" id="1.10.287.4070">
    <property type="match status" value="2"/>
</dbReference>
<evidence type="ECO:0000313" key="15">
    <source>
        <dbReference type="Proteomes" id="UP001151699"/>
    </source>
</evidence>
<keyword evidence="8" id="KW-0539">Nucleus</keyword>
<dbReference type="InterPro" id="IPR012976">
    <property type="entry name" value="NOSIC"/>
</dbReference>
<gene>
    <name evidence="14" type="primary">prpf31</name>
    <name evidence="14" type="ORF">Bhyg_16291</name>
</gene>
<dbReference type="FunFam" id="1.10.246.90:FF:000002">
    <property type="entry name" value="U4/U6 small nuclear ribonucleoprotein Prp31"/>
    <property type="match status" value="1"/>
</dbReference>
<feature type="compositionally biased region" description="Acidic residues" evidence="12">
    <location>
        <begin position="7"/>
        <end position="39"/>
    </location>
</feature>
<comment type="caution">
    <text evidence="14">The sequence shown here is derived from an EMBL/GenBank/DDBJ whole genome shotgun (WGS) entry which is preliminary data.</text>
</comment>
<dbReference type="InterPro" id="IPR036070">
    <property type="entry name" value="Nop_dom_sf"/>
</dbReference>
<keyword evidence="5" id="KW-0747">Spliceosome</keyword>
<accession>A0A9Q0RUW1</accession>
<evidence type="ECO:0000256" key="1">
    <source>
        <dbReference type="ARBA" id="ARBA00004123"/>
    </source>
</evidence>
<evidence type="ECO:0000256" key="3">
    <source>
        <dbReference type="ARBA" id="ARBA00013538"/>
    </source>
</evidence>
<dbReference type="GO" id="GO:0071011">
    <property type="term" value="C:precatalytic spliceosome"/>
    <property type="evidence" value="ECO:0007669"/>
    <property type="project" value="TreeGrafter"/>
</dbReference>
<evidence type="ECO:0000256" key="12">
    <source>
        <dbReference type="SAM" id="MobiDB-lite"/>
    </source>
</evidence>
<reference evidence="14" key="1">
    <citation type="submission" date="2022-07" db="EMBL/GenBank/DDBJ databases">
        <authorList>
            <person name="Trinca V."/>
            <person name="Uliana J.V.C."/>
            <person name="Torres T.T."/>
            <person name="Ward R.J."/>
            <person name="Monesi N."/>
        </authorList>
    </citation>
    <scope>NUCLEOTIDE SEQUENCE</scope>
    <source>
        <strain evidence="14">HSMRA1968</strain>
        <tissue evidence="14">Whole embryos</tissue>
    </source>
</reference>
<dbReference type="InterPro" id="IPR042239">
    <property type="entry name" value="Nop_C"/>
</dbReference>
<evidence type="ECO:0000256" key="2">
    <source>
        <dbReference type="ARBA" id="ARBA00005572"/>
    </source>
</evidence>
<sequence length="516" mass="57780">MSLADELLADLEEPETEDIANELNEDADPVEELMETEESPDVDVDVKVSSIRELCKLHDSEELTNILKQIDHYLEHPRKPSEMIGNVESDPEYQLIVEANSTAVEIDNEICMYNALPFHKLFRFKLIDFIDLSAVIHKFTKSRYQKRFPELDSLIVGEMEYLNAVKELGNDLDEAKNNEKLQQILTQATIMIVSVTASTTQGTMLTDIEKAQINEACDMAIDLNNFKLKIYEYVESRMTFIAPNLSMIIGASTAAKILGIAGGLTKLSKMPACNLQVLGSQKKTLSGFSKVQMLPHTGFVYYSQIVQDTNPDLRRKAARLVAAKCALAARVDACHESVHGEIGLRFKEDIEKKLDKLQEPPPVKFAKPLPKPIEGSKKKRGGKRVRKMKERYALTEFRKQANRLNFGDIDEDAYQEDLGYSRGTIGKAGTGRIRLPQLDEKTKVRISKTLHKNLQKQQVYGGSTTVRKQISGTASSVAFTPLQGLEIVNPQAAERSTETNAKYFSNTSGFLSVGRK</sequence>
<keyword evidence="9 14" id="KW-0687">Ribonucleoprotein</keyword>
<evidence type="ECO:0000259" key="13">
    <source>
        <dbReference type="PROSITE" id="PS51358"/>
    </source>
</evidence>
<keyword evidence="7" id="KW-0508">mRNA splicing</keyword>
<dbReference type="InterPro" id="IPR019175">
    <property type="entry name" value="Prp31_C"/>
</dbReference>
<evidence type="ECO:0000256" key="11">
    <source>
        <dbReference type="ARBA" id="ARBA00045397"/>
    </source>
</evidence>
<organism evidence="14 15">
    <name type="scientific">Pseudolycoriella hygida</name>
    <dbReference type="NCBI Taxonomy" id="35572"/>
    <lineage>
        <taxon>Eukaryota</taxon>
        <taxon>Metazoa</taxon>
        <taxon>Ecdysozoa</taxon>
        <taxon>Arthropoda</taxon>
        <taxon>Hexapoda</taxon>
        <taxon>Insecta</taxon>
        <taxon>Pterygota</taxon>
        <taxon>Neoptera</taxon>
        <taxon>Endopterygota</taxon>
        <taxon>Diptera</taxon>
        <taxon>Nematocera</taxon>
        <taxon>Sciaroidea</taxon>
        <taxon>Sciaridae</taxon>
        <taxon>Pseudolycoriella</taxon>
    </lineage>
</organism>
<dbReference type="PROSITE" id="PS51358">
    <property type="entry name" value="NOP"/>
    <property type="match status" value="1"/>
</dbReference>
<keyword evidence="6" id="KW-0694">RNA-binding</keyword>
<evidence type="ECO:0000256" key="5">
    <source>
        <dbReference type="ARBA" id="ARBA00022728"/>
    </source>
</evidence>
<dbReference type="AlphaFoldDB" id="A0A9Q0RUW1"/>
<evidence type="ECO:0000256" key="4">
    <source>
        <dbReference type="ARBA" id="ARBA00022664"/>
    </source>
</evidence>
<name>A0A9Q0RUW1_9DIPT</name>
<dbReference type="OrthoDB" id="4771285at2759"/>
<dbReference type="PANTHER" id="PTHR13904:SF0">
    <property type="entry name" value="U4_U6 SMALL NUCLEAR RIBONUCLEOPROTEIN PRP31"/>
    <property type="match status" value="1"/>
</dbReference>
<dbReference type="PANTHER" id="PTHR13904">
    <property type="entry name" value="PRE-MRNA SPLICING FACTOR PRP31"/>
    <property type="match status" value="1"/>
</dbReference>
<dbReference type="Pfam" id="PF09785">
    <property type="entry name" value="Prp31_C"/>
    <property type="match status" value="1"/>
</dbReference>
<comment type="similarity">
    <text evidence="2">Belongs to the PRP31 family.</text>
</comment>
<evidence type="ECO:0000313" key="14">
    <source>
        <dbReference type="EMBL" id="KAJ6631714.1"/>
    </source>
</evidence>
<keyword evidence="4" id="KW-0507">mRNA processing</keyword>
<evidence type="ECO:0000256" key="8">
    <source>
        <dbReference type="ARBA" id="ARBA00023242"/>
    </source>
</evidence>
<keyword evidence="15" id="KW-1185">Reference proteome</keyword>
<dbReference type="EMBL" id="WJQU01002698">
    <property type="protein sequence ID" value="KAJ6631714.1"/>
    <property type="molecule type" value="Genomic_DNA"/>
</dbReference>
<dbReference type="InterPro" id="IPR002687">
    <property type="entry name" value="Nop_dom"/>
</dbReference>
<proteinExistence type="inferred from homology"/>
<feature type="region of interest" description="Disordered" evidence="12">
    <location>
        <begin position="1"/>
        <end position="39"/>
    </location>
</feature>
<evidence type="ECO:0000256" key="7">
    <source>
        <dbReference type="ARBA" id="ARBA00023187"/>
    </source>
</evidence>
<dbReference type="Pfam" id="PF01798">
    <property type="entry name" value="Nop"/>
    <property type="match status" value="1"/>
</dbReference>
<comment type="subcellular location">
    <subcellularLocation>
        <location evidence="1">Nucleus</location>
    </subcellularLocation>
</comment>
<dbReference type="InterPro" id="IPR027105">
    <property type="entry name" value="Prp31"/>
</dbReference>
<dbReference type="Gene3D" id="1.10.246.90">
    <property type="entry name" value="Nop domain"/>
    <property type="match status" value="1"/>
</dbReference>
<dbReference type="FunFam" id="1.10.287.4070:FF:000003">
    <property type="entry name" value="U4/U6 small nuclear ribonucleoprotein PRP31"/>
    <property type="match status" value="1"/>
</dbReference>
<dbReference type="GO" id="GO:0046540">
    <property type="term" value="C:U4/U6 x U5 tri-snRNP complex"/>
    <property type="evidence" value="ECO:0007669"/>
    <property type="project" value="InterPro"/>
</dbReference>
<protein>
    <recommendedName>
        <fullName evidence="3">U4/U6 small nuclear ribonucleoprotein Prp31</fullName>
    </recommendedName>
    <alternativeName>
        <fullName evidence="10">Pre-mRNA-processing factor 31</fullName>
    </alternativeName>
</protein>
<dbReference type="Proteomes" id="UP001151699">
    <property type="component" value="Unassembled WGS sequence"/>
</dbReference>
<evidence type="ECO:0000256" key="6">
    <source>
        <dbReference type="ARBA" id="ARBA00022884"/>
    </source>
</evidence>
<dbReference type="GO" id="GO:0003723">
    <property type="term" value="F:RNA binding"/>
    <property type="evidence" value="ECO:0007669"/>
    <property type="project" value="UniProtKB-KW"/>
</dbReference>
<comment type="function">
    <text evidence="11">Involved in pre-mRNA splicing as component of the spliceosome. Required for the assembly of the U4/U5/U6 tri-snRNP complex, one of the building blocks of the spliceosome.</text>
</comment>
<feature type="compositionally biased region" description="Basic residues" evidence="12">
    <location>
        <begin position="377"/>
        <end position="387"/>
    </location>
</feature>
<evidence type="ECO:0000256" key="9">
    <source>
        <dbReference type="ARBA" id="ARBA00023274"/>
    </source>
</evidence>
<dbReference type="SMART" id="SM00931">
    <property type="entry name" value="NOSIC"/>
    <property type="match status" value="1"/>
</dbReference>